<accession>A0A2G5TMQ3</accession>
<feature type="region of interest" description="Disordered" evidence="1">
    <location>
        <begin position="1"/>
        <end position="155"/>
    </location>
</feature>
<dbReference type="STRING" id="1611254.A0A2G5TMQ3"/>
<feature type="compositionally biased region" description="Basic residues" evidence="1">
    <location>
        <begin position="185"/>
        <end position="202"/>
    </location>
</feature>
<feature type="compositionally biased region" description="Basic residues" evidence="1">
    <location>
        <begin position="1010"/>
        <end position="1029"/>
    </location>
</feature>
<feature type="compositionally biased region" description="Acidic residues" evidence="1">
    <location>
        <begin position="250"/>
        <end position="266"/>
    </location>
</feature>
<feature type="compositionally biased region" description="Polar residues" evidence="1">
    <location>
        <begin position="12"/>
        <end position="22"/>
    </location>
</feature>
<feature type="compositionally biased region" description="Low complexity" evidence="1">
    <location>
        <begin position="1030"/>
        <end position="1041"/>
    </location>
</feature>
<proteinExistence type="predicted"/>
<gene>
    <name evidence="2" type="primary">Cni-sdc-3</name>
    <name evidence="2" type="synonym">Cnig_chr_V.g20416</name>
    <name evidence="2" type="ORF">B9Z55_020416</name>
</gene>
<evidence type="ECO:0000313" key="3">
    <source>
        <dbReference type="Proteomes" id="UP000230233"/>
    </source>
</evidence>
<keyword evidence="3" id="KW-1185">Reference proteome</keyword>
<feature type="compositionally biased region" description="Acidic residues" evidence="1">
    <location>
        <begin position="745"/>
        <end position="758"/>
    </location>
</feature>
<feature type="compositionally biased region" description="Basic and acidic residues" evidence="1">
    <location>
        <begin position="535"/>
        <end position="588"/>
    </location>
</feature>
<feature type="region of interest" description="Disordered" evidence="1">
    <location>
        <begin position="226"/>
        <end position="357"/>
    </location>
</feature>
<dbReference type="OrthoDB" id="5877360at2759"/>
<evidence type="ECO:0000313" key="2">
    <source>
        <dbReference type="EMBL" id="PIC28542.1"/>
    </source>
</evidence>
<organism evidence="2 3">
    <name type="scientific">Caenorhabditis nigoni</name>
    <dbReference type="NCBI Taxonomy" id="1611254"/>
    <lineage>
        <taxon>Eukaryota</taxon>
        <taxon>Metazoa</taxon>
        <taxon>Ecdysozoa</taxon>
        <taxon>Nematoda</taxon>
        <taxon>Chromadorea</taxon>
        <taxon>Rhabditida</taxon>
        <taxon>Rhabditina</taxon>
        <taxon>Rhabditomorpha</taxon>
        <taxon>Rhabditoidea</taxon>
        <taxon>Rhabditidae</taxon>
        <taxon>Peloderinae</taxon>
        <taxon>Caenorhabditis</taxon>
    </lineage>
</organism>
<feature type="compositionally biased region" description="Acidic residues" evidence="1">
    <location>
        <begin position="401"/>
        <end position="410"/>
    </location>
</feature>
<feature type="compositionally biased region" description="Acidic residues" evidence="1">
    <location>
        <begin position="959"/>
        <end position="970"/>
    </location>
</feature>
<feature type="compositionally biased region" description="Basic and acidic residues" evidence="1">
    <location>
        <begin position="226"/>
        <end position="242"/>
    </location>
</feature>
<feature type="compositionally biased region" description="Acidic residues" evidence="1">
    <location>
        <begin position="1156"/>
        <end position="1167"/>
    </location>
</feature>
<feature type="compositionally biased region" description="Basic and acidic residues" evidence="1">
    <location>
        <begin position="267"/>
        <end position="285"/>
    </location>
</feature>
<feature type="compositionally biased region" description="Low complexity" evidence="1">
    <location>
        <begin position="39"/>
        <end position="50"/>
    </location>
</feature>
<evidence type="ECO:0000256" key="1">
    <source>
        <dbReference type="SAM" id="MobiDB-lite"/>
    </source>
</evidence>
<feature type="compositionally biased region" description="Basic residues" evidence="1">
    <location>
        <begin position="589"/>
        <end position="598"/>
    </location>
</feature>
<feature type="region of interest" description="Disordered" evidence="1">
    <location>
        <begin position="185"/>
        <end position="214"/>
    </location>
</feature>
<dbReference type="EMBL" id="PDUG01000005">
    <property type="protein sequence ID" value="PIC28542.1"/>
    <property type="molecule type" value="Genomic_DNA"/>
</dbReference>
<feature type="compositionally biased region" description="Basic and acidic residues" evidence="1">
    <location>
        <begin position="372"/>
        <end position="399"/>
    </location>
</feature>
<feature type="region of interest" description="Disordered" evidence="1">
    <location>
        <begin position="502"/>
        <end position="605"/>
    </location>
</feature>
<reference evidence="3" key="1">
    <citation type="submission" date="2017-10" db="EMBL/GenBank/DDBJ databases">
        <title>Rapid genome shrinkage in a self-fertile nematode reveals novel sperm competition proteins.</title>
        <authorList>
            <person name="Yin D."/>
            <person name="Schwarz E.M."/>
            <person name="Thomas C.G."/>
            <person name="Felde R.L."/>
            <person name="Korf I.F."/>
            <person name="Cutter A.D."/>
            <person name="Schartner C.M."/>
            <person name="Ralston E.J."/>
            <person name="Meyer B.J."/>
            <person name="Haag E.S."/>
        </authorList>
    </citation>
    <scope>NUCLEOTIDE SEQUENCE [LARGE SCALE GENOMIC DNA]</scope>
    <source>
        <strain evidence="3">JU1422</strain>
    </source>
</reference>
<feature type="compositionally biased region" description="Basic and acidic residues" evidence="1">
    <location>
        <begin position="328"/>
        <end position="339"/>
    </location>
</feature>
<feature type="region of interest" description="Disordered" evidence="1">
    <location>
        <begin position="1156"/>
        <end position="1201"/>
    </location>
</feature>
<feature type="compositionally biased region" description="Basic and acidic residues" evidence="1">
    <location>
        <begin position="420"/>
        <end position="436"/>
    </location>
</feature>
<name>A0A2G5TMQ3_9PELO</name>
<dbReference type="Proteomes" id="UP000230233">
    <property type="component" value="Chromosome V"/>
</dbReference>
<feature type="region of interest" description="Disordered" evidence="1">
    <location>
        <begin position="956"/>
        <end position="1137"/>
    </location>
</feature>
<feature type="region of interest" description="Disordered" evidence="1">
    <location>
        <begin position="744"/>
        <end position="777"/>
    </location>
</feature>
<feature type="region of interest" description="Disordered" evidence="1">
    <location>
        <begin position="372"/>
        <end position="464"/>
    </location>
</feature>
<protein>
    <submittedName>
        <fullName evidence="2">Uncharacterized protein</fullName>
    </submittedName>
</protein>
<sequence>MQSLSGPIEPPATQQKEPSQFEPSRAVTPVEPNVSPADVPESPVESVESPGSCERSRTPSEASDTVEASPDDYDAPESPIQSVVSPESCDRSRTVSESSDIVEASPHDYDAPESPVETVVAPEPRDRSRTPSEGSDTALVECAPASKNNSPVKMVDDSMERLSIKKHNHDLSKYQVSNVSFDKFPKRKKSHEKFYGRSRKPKVKELKQPVPQTTKEVVQELCQTVKDLDTDSPRKERTKQNDQVKLFYDQDLDIEMDDPEEQDEEERQQPETHHEYEQMEQVGEKDSDDDEAVESMVNRCSWIQKMSLQAEEERWKSMPDPELAEGSRSQEPEPVKDNELGYDPDDPFSVGYPGTIQSWEIPGFDELVERKTKERLLSKPPVEEKEKEGDDDVRWKGSDGTDSDDSDSDGSIDFKSTSPRFREAGTCMDKDSDFHNDVNVPPEGSLNIGRRLRKDRNTDDTPDYYGKMSENIKLNRRERNIHKRWVNAVLDELERKYKAWEKRPPYARDDEEREDPFDSVTHKYVDTDGEECSEEVFKEKERLKKEKIERIKNGTQPEPERIQIKMRKKQEEDRKWLQKKRKAEEKKAAAKKKGRKPKTRSDTVDADDEPVEIFRPMEPTQASLAAFLGMDLEKMKKNEAKRQKLKKPIVVDLEPAVVTLDDEMPDELLISPDELCVVGEVIAPSGIEILENVAEPELTEMDVPPAVAFEEVLQDEEEYHIDSEGMFYVEQPILEETEAVVPETPIEDPTEQSEEIDESILKTPEPEQSTEPVREISPDTEMQLLGEQEPIEEVAAPAVRSPTPDILKVIDTDFDAPSEEVQKLASFSPASEFEKSPSPSGLLEVIESTDFAESPELESAASPLNILEKSPSPSALLDEDLLNEEPDAGILAKEYTVDELLGEYGELTEVADTVTADIEHELLDDAVEKPIDTSQQIEELIPEFAEPEIVAPETFELPVSEDDPVEEPTDETPTQAVDPIEPVIAAPESIEPVIESDFAEPEPAAEPSKKAPKKCGRPKKRVPPKRVFKKPAVAEAAPAPVAEEEEEQEEITVRTTRSRADGSKAAIPTEQEKKKRKRRGDSPPPQPSQAIRAKRLYLSKNNPVPIIRAKVSEEETTPAAPMRQTGVLGKEKPAEEEATDMTKLPAALQHLMQDEDVENQDEDSDEGEAIKSEPVDECWVAPAPVKPGYRKSRKRQRAEQTQRVIEGIKREVTVDPEVEVTKTLIREVKTEVDTDILVLQATYNISDSLAELEPEMAPVKFIDPNGEKNPTHKYLVTKKLWEGANQVFLSDPKKFSQLVMLLNSDVQKKGRVFNYSVLVEDRTSEFEPAFIDYLSKSPRTMTAEQQSCLNYMQFSKTFRSKASIRLNDCRVTAVTLHPLLEKICEIKKEIMNNTPSRLIGEGERDTLIATETLLSGQFIESCMKMASLSQVAWATEAHLKRRLEMVMDGWTMFLRNGGFFRVLLALQREDVKPIRDEFRTYCIEYLADIEKNYEIAKKFFAMTEEDAMKALREETKLTVEDIEALDTDIRAESSESHTFKCSTCFCQGQNVYFSSKQLLNQHEKIHSSETEECGKCYEDLSVSDMAFHRILQHDSIRVEDVY</sequence>
<comment type="caution">
    <text evidence="2">The sequence shown here is derived from an EMBL/GenBank/DDBJ whole genome shotgun (WGS) entry which is preliminary data.</text>
</comment>